<dbReference type="Pfam" id="PF06253">
    <property type="entry name" value="MTTB"/>
    <property type="match status" value="1"/>
</dbReference>
<dbReference type="OrthoDB" id="5418352at2"/>
<gene>
    <name evidence="4" type="ORF">SSCH_450004</name>
</gene>
<proteinExistence type="inferred from homology"/>
<protein>
    <submittedName>
        <fullName evidence="4">Trimethylamine:corrinoid methyltransferase</fullName>
    </submittedName>
</protein>
<sequence>MKFELVSEAELNKMREATLNILNNIGIATTSDKFRSFLLDNGCKEKNGRIVFPQPVIDKALKTVPQEWTVTGRGGEHVVEMGKNKANAQVCIGMPSMMDLDTGERRDATLKDLEDFTRLADALDHINIAAPIFPKDVPQESLVTLETATLLRNSTKPFRLCLESHDEWPYVHEVLLAVAGSEKELKEKGLGYYEVSPLSPLDYGKGPAEALMDVVEAGLPLGMDPAPLMGATSPITIAGTVVQHMAELLVGVITSQLMDPGHHVIVSPRSGGLMEMQSGVALWAIPEMGLGGGLNIQLAKSFGLPAGCGCYTGASKVADAQSGYEHLYNALVPALIGIDVCGSAGSVDNALIGSYEMLVIDDELSSIVQWTIKGLNINDDTIALDVIEKVVNGDGNFLGEKHTRKHMRSGQEIWRPIICQRAPYETWETNGQMRLEEVAKNKAKEILATHQVEPLSKEVDAELNKIIDKAQKALENK</sequence>
<dbReference type="Gene3D" id="3.20.20.480">
    <property type="entry name" value="Trimethylamine methyltransferase-like"/>
    <property type="match status" value="1"/>
</dbReference>
<organism evidence="4 5">
    <name type="scientific">Syntrophaceticus schinkii</name>
    <dbReference type="NCBI Taxonomy" id="499207"/>
    <lineage>
        <taxon>Bacteria</taxon>
        <taxon>Bacillati</taxon>
        <taxon>Bacillota</taxon>
        <taxon>Clostridia</taxon>
        <taxon>Thermoanaerobacterales</taxon>
        <taxon>Thermoanaerobacterales Family III. Incertae Sedis</taxon>
        <taxon>Syntrophaceticus</taxon>
    </lineage>
</organism>
<dbReference type="EMBL" id="CDRZ01000242">
    <property type="protein sequence ID" value="CEO89331.1"/>
    <property type="molecule type" value="Genomic_DNA"/>
</dbReference>
<name>A0A0B7MN00_9FIRM</name>
<comment type="similarity">
    <text evidence="1">Belongs to the trimethylamine methyltransferase family.</text>
</comment>
<keyword evidence="3 4" id="KW-0808">Transferase</keyword>
<dbReference type="InterPro" id="IPR010426">
    <property type="entry name" value="MTTB_MeTrfase"/>
</dbReference>
<reference evidence="5" key="1">
    <citation type="submission" date="2015-01" db="EMBL/GenBank/DDBJ databases">
        <authorList>
            <person name="Manzoor Shahid"/>
            <person name="Zubair Saima"/>
        </authorList>
    </citation>
    <scope>NUCLEOTIDE SEQUENCE [LARGE SCALE GENOMIC DNA]</scope>
    <source>
        <strain evidence="5">Sp3</strain>
    </source>
</reference>
<dbReference type="GO" id="GO:0008168">
    <property type="term" value="F:methyltransferase activity"/>
    <property type="evidence" value="ECO:0007669"/>
    <property type="project" value="UniProtKB-KW"/>
</dbReference>
<evidence type="ECO:0000313" key="4">
    <source>
        <dbReference type="EMBL" id="CEO89331.1"/>
    </source>
</evidence>
<dbReference type="AlphaFoldDB" id="A0A0B7MN00"/>
<dbReference type="Proteomes" id="UP000046155">
    <property type="component" value="Unassembled WGS sequence"/>
</dbReference>
<dbReference type="GO" id="GO:0015948">
    <property type="term" value="P:methanogenesis"/>
    <property type="evidence" value="ECO:0007669"/>
    <property type="project" value="InterPro"/>
</dbReference>
<evidence type="ECO:0000256" key="1">
    <source>
        <dbReference type="ARBA" id="ARBA00007137"/>
    </source>
</evidence>
<dbReference type="InterPro" id="IPR038601">
    <property type="entry name" value="MttB-like_sf"/>
</dbReference>
<evidence type="ECO:0000256" key="3">
    <source>
        <dbReference type="ARBA" id="ARBA00022679"/>
    </source>
</evidence>
<evidence type="ECO:0000313" key="5">
    <source>
        <dbReference type="Proteomes" id="UP000046155"/>
    </source>
</evidence>
<dbReference type="RefSeq" id="WP_044665305.1">
    <property type="nucleotide sequence ID" value="NZ_CDRZ01000242.1"/>
</dbReference>
<accession>A0A0B7MN00</accession>
<keyword evidence="5" id="KW-1185">Reference proteome</keyword>
<dbReference type="GO" id="GO:0032259">
    <property type="term" value="P:methylation"/>
    <property type="evidence" value="ECO:0007669"/>
    <property type="project" value="UniProtKB-KW"/>
</dbReference>
<keyword evidence="2 4" id="KW-0489">Methyltransferase</keyword>
<evidence type="ECO:0000256" key="2">
    <source>
        <dbReference type="ARBA" id="ARBA00022603"/>
    </source>
</evidence>